<keyword evidence="2" id="KW-1185">Reference proteome</keyword>
<name>I6NEB5_ERECY</name>
<dbReference type="AlphaFoldDB" id="I6NEB5"/>
<sequence>MSPVRSPLQPNISKNNEVYSISSASKVKDEVCNQRRSSNKKVQAQKSLKVDLRRQLQLDQASHLFRNGFQLLICNRNFSSYRFTIRNILGKKEVKFTVYVPNDYPGASLRLSEYPEVEEREYSVQLRTLIFNFNWKCKQWNKEEIPIASQLNYLVSEWKRLLFTDFLKTEVLRQNFYNSITK</sequence>
<dbReference type="Proteomes" id="UP000006790">
    <property type="component" value="Chromosome 5"/>
</dbReference>
<reference evidence="1 2" key="1">
    <citation type="journal article" date="2011" name="G3 (Bethesda)">
        <title>Genome evolution in the Eremothecium clade of the Saccharomyces complex revealed by comparative genomics.</title>
        <authorList>
            <person name="Wendland J."/>
            <person name="Walther A."/>
        </authorList>
    </citation>
    <scope>NUCLEOTIDE SEQUENCE [LARGE SCALE GENOMIC DNA]</scope>
    <source>
        <strain evidence="2">CBS 270.75 / DBVPG 7215 / KCTC 17166 / NRRL Y-17582</strain>
    </source>
</reference>
<dbReference type="OMA" id="CTRDAPL"/>
<evidence type="ECO:0000313" key="1">
    <source>
        <dbReference type="EMBL" id="AET40407.1"/>
    </source>
</evidence>
<dbReference type="HOGENOM" id="CLU_1481988_0_0_1"/>
<dbReference type="EMBL" id="CP002501">
    <property type="protein sequence ID" value="AET40407.1"/>
    <property type="molecule type" value="Genomic_DNA"/>
</dbReference>
<protein>
    <submittedName>
        <fullName evidence="1">Uncharacterized protein</fullName>
    </submittedName>
</protein>
<gene>
    <name evidence="1" type="ordered locus">Ecym_5677</name>
</gene>
<dbReference type="KEGG" id="erc:Ecym_5677"/>
<dbReference type="InParanoid" id="I6NEB5"/>
<dbReference type="GeneID" id="11468783"/>
<dbReference type="eggNOG" id="ENOG502S7XQ">
    <property type="taxonomic scope" value="Eukaryota"/>
</dbReference>
<evidence type="ECO:0000313" key="2">
    <source>
        <dbReference type="Proteomes" id="UP000006790"/>
    </source>
</evidence>
<accession>I6NEB5</accession>
<dbReference type="RefSeq" id="XP_003647224.1">
    <property type="nucleotide sequence ID" value="XM_003647176.1"/>
</dbReference>
<organism evidence="1 2">
    <name type="scientific">Eremothecium cymbalariae (strain CBS 270.75 / DBVPG 7215 / KCTC 17166 / NRRL Y-17582)</name>
    <name type="common">Yeast</name>
    <dbReference type="NCBI Taxonomy" id="931890"/>
    <lineage>
        <taxon>Eukaryota</taxon>
        <taxon>Fungi</taxon>
        <taxon>Dikarya</taxon>
        <taxon>Ascomycota</taxon>
        <taxon>Saccharomycotina</taxon>
        <taxon>Saccharomycetes</taxon>
        <taxon>Saccharomycetales</taxon>
        <taxon>Saccharomycetaceae</taxon>
        <taxon>Eremothecium</taxon>
    </lineage>
</organism>
<proteinExistence type="predicted"/>
<dbReference type="STRING" id="931890.I6NEB5"/>
<dbReference type="FunCoup" id="I6NEB5">
    <property type="interactions" value="47"/>
</dbReference>